<accession>A0A848LQL5</accession>
<gene>
    <name evidence="3" type="ORF">HG543_34675</name>
</gene>
<dbReference type="Proteomes" id="UP000518300">
    <property type="component" value="Unassembled WGS sequence"/>
</dbReference>
<dbReference type="EMBL" id="JABBJJ010000216">
    <property type="protein sequence ID" value="NMO19969.1"/>
    <property type="molecule type" value="Genomic_DNA"/>
</dbReference>
<organism evidence="3 4">
    <name type="scientific">Pyxidicoccus fallax</name>
    <dbReference type="NCBI Taxonomy" id="394095"/>
    <lineage>
        <taxon>Bacteria</taxon>
        <taxon>Pseudomonadati</taxon>
        <taxon>Myxococcota</taxon>
        <taxon>Myxococcia</taxon>
        <taxon>Myxococcales</taxon>
        <taxon>Cystobacterineae</taxon>
        <taxon>Myxococcaceae</taxon>
        <taxon>Pyxidicoccus</taxon>
    </lineage>
</organism>
<reference evidence="3 4" key="1">
    <citation type="submission" date="2020-04" db="EMBL/GenBank/DDBJ databases">
        <title>Draft genome of Pyxidicoccus fallax type strain.</title>
        <authorList>
            <person name="Whitworth D.E."/>
        </authorList>
    </citation>
    <scope>NUCLEOTIDE SEQUENCE [LARGE SCALE GENOMIC DNA]</scope>
    <source>
        <strain evidence="3 4">DSM 14698</strain>
    </source>
</reference>
<keyword evidence="4" id="KW-1185">Reference proteome</keyword>
<dbReference type="AlphaFoldDB" id="A0A848LQL5"/>
<comment type="caution">
    <text evidence="3">The sequence shown here is derived from an EMBL/GenBank/DDBJ whole genome shotgun (WGS) entry which is preliminary data.</text>
</comment>
<feature type="compositionally biased region" description="Low complexity" evidence="1">
    <location>
        <begin position="43"/>
        <end position="79"/>
    </location>
</feature>
<feature type="signal peptide" evidence="2">
    <location>
        <begin position="1"/>
        <end position="24"/>
    </location>
</feature>
<evidence type="ECO:0000256" key="2">
    <source>
        <dbReference type="SAM" id="SignalP"/>
    </source>
</evidence>
<name>A0A848LQL5_9BACT</name>
<dbReference type="InterPro" id="IPR011990">
    <property type="entry name" value="TPR-like_helical_dom_sf"/>
</dbReference>
<dbReference type="RefSeq" id="WP_169349204.1">
    <property type="nucleotide sequence ID" value="NZ_JABBJJ010000216.1"/>
</dbReference>
<dbReference type="SUPFAM" id="SSF48452">
    <property type="entry name" value="TPR-like"/>
    <property type="match status" value="1"/>
</dbReference>
<evidence type="ECO:0000313" key="4">
    <source>
        <dbReference type="Proteomes" id="UP000518300"/>
    </source>
</evidence>
<feature type="region of interest" description="Disordered" evidence="1">
    <location>
        <begin position="19"/>
        <end position="87"/>
    </location>
</feature>
<feature type="chain" id="PRO_5032336944" evidence="2">
    <location>
        <begin position="25"/>
        <end position="541"/>
    </location>
</feature>
<keyword evidence="2" id="KW-0732">Signal</keyword>
<protein>
    <submittedName>
        <fullName evidence="3">Uncharacterized protein</fullName>
    </submittedName>
</protein>
<proteinExistence type="predicted"/>
<evidence type="ECO:0000256" key="1">
    <source>
        <dbReference type="SAM" id="MobiDB-lite"/>
    </source>
</evidence>
<evidence type="ECO:0000313" key="3">
    <source>
        <dbReference type="EMBL" id="NMO19969.1"/>
    </source>
</evidence>
<sequence length="541" mass="59793">MTPRSLIAALASAALLVSPRPATAQSGGGSLPMPPPPSGAQRPAGAAQATSTPAPAASGKPAAAEAGKPAEATAAKPAEAAPPAPKKVDPAVFDEALQDYFDGKPRDAAGPLYAWLQQAPKTDENYAWGQYFLARSLIDLGLTHAGASYLARIARERSNPNVLPRALDALKQLTDRPHDEVMIDEQVFGALDLGFLPEETGAYAHYQQGLVDLRVGNERWANTHFAKLTETSPEASHARFALLVTRLKSVKEPSDELIADFLTLSKDEKLTREARNESALAVARLRYERKDYPGALEAYGLVKLPELDPGRASLYLEEAWTRYKLGELRASLGILTTLDAPSFRDEFLPDKYLLRALIYRDLCHYLPAKRAAKELTRRFADSLEAVRNREDLTQDARLRRAANARGSTQRAARFVEVLELEGERLGRYAGSFGDQLFSHLTKLYDLSRAEAVRVHDARLAEAVRQEADTLLRAAEQVRLMEYEVGLKLYERVKKGAKVVAPEDEQELSPANVAFRFDGEYWNDELKSYRVRIESRCIEETP</sequence>